<dbReference type="AlphaFoldDB" id="A0A016U6U3"/>
<proteinExistence type="predicted"/>
<gene>
    <name evidence="1" type="primary">Acey_s0056.g2684</name>
    <name evidence="1" type="ORF">Y032_0056g2684</name>
</gene>
<name>A0A016U6U3_9BILA</name>
<sequence length="114" mass="13000">MWRSDQYASFSLWLSPTSPVHLGHIFVSTVCFLKLTLASSPRLNKAGRGCSIGARSEADRLFSSNSRSASLRFEGYPYPVDSRLITVRDLLHLHFALFLVKTPHLRQEMNTWMD</sequence>
<evidence type="ECO:0000313" key="2">
    <source>
        <dbReference type="Proteomes" id="UP000024635"/>
    </source>
</evidence>
<comment type="caution">
    <text evidence="1">The sequence shown here is derived from an EMBL/GenBank/DDBJ whole genome shotgun (WGS) entry which is preliminary data.</text>
</comment>
<organism evidence="1 2">
    <name type="scientific">Ancylostoma ceylanicum</name>
    <dbReference type="NCBI Taxonomy" id="53326"/>
    <lineage>
        <taxon>Eukaryota</taxon>
        <taxon>Metazoa</taxon>
        <taxon>Ecdysozoa</taxon>
        <taxon>Nematoda</taxon>
        <taxon>Chromadorea</taxon>
        <taxon>Rhabditida</taxon>
        <taxon>Rhabditina</taxon>
        <taxon>Rhabditomorpha</taxon>
        <taxon>Strongyloidea</taxon>
        <taxon>Ancylostomatidae</taxon>
        <taxon>Ancylostomatinae</taxon>
        <taxon>Ancylostoma</taxon>
    </lineage>
</organism>
<accession>A0A016U6U3</accession>
<dbReference type="Proteomes" id="UP000024635">
    <property type="component" value="Unassembled WGS sequence"/>
</dbReference>
<protein>
    <submittedName>
        <fullName evidence="1">Uncharacterized protein</fullName>
    </submittedName>
</protein>
<evidence type="ECO:0000313" key="1">
    <source>
        <dbReference type="EMBL" id="EYC10333.1"/>
    </source>
</evidence>
<reference evidence="2" key="1">
    <citation type="journal article" date="2015" name="Nat. Genet.">
        <title>The genome and transcriptome of the zoonotic hookworm Ancylostoma ceylanicum identify infection-specific gene families.</title>
        <authorList>
            <person name="Schwarz E.M."/>
            <person name="Hu Y."/>
            <person name="Antoshechkin I."/>
            <person name="Miller M.M."/>
            <person name="Sternberg P.W."/>
            <person name="Aroian R.V."/>
        </authorList>
    </citation>
    <scope>NUCLEOTIDE SEQUENCE</scope>
    <source>
        <strain evidence="2">HY135</strain>
    </source>
</reference>
<keyword evidence="2" id="KW-1185">Reference proteome</keyword>
<dbReference type="EMBL" id="JARK01001392">
    <property type="protein sequence ID" value="EYC10333.1"/>
    <property type="molecule type" value="Genomic_DNA"/>
</dbReference>